<dbReference type="GO" id="GO:0051536">
    <property type="term" value="F:iron-sulfur cluster binding"/>
    <property type="evidence" value="ECO:0007669"/>
    <property type="project" value="UniProtKB-KW"/>
</dbReference>
<dbReference type="SFLD" id="SFLDG01067">
    <property type="entry name" value="SPASM/twitch_domain_containing"/>
    <property type="match status" value="1"/>
</dbReference>
<evidence type="ECO:0000313" key="8">
    <source>
        <dbReference type="EMBL" id="RGW82678.1"/>
    </source>
</evidence>
<dbReference type="InterPro" id="IPR007197">
    <property type="entry name" value="rSAM"/>
</dbReference>
<evidence type="ECO:0000313" key="9">
    <source>
        <dbReference type="Proteomes" id="UP000285776"/>
    </source>
</evidence>
<dbReference type="InterPro" id="IPR023867">
    <property type="entry name" value="Sulphatase_maturase_rSAM"/>
</dbReference>
<dbReference type="PANTHER" id="PTHR43273">
    <property type="entry name" value="ANAEROBIC SULFATASE-MATURATING ENZYME HOMOLOG ASLB-RELATED"/>
    <property type="match status" value="1"/>
</dbReference>
<evidence type="ECO:0000256" key="1">
    <source>
        <dbReference type="ARBA" id="ARBA00001966"/>
    </source>
</evidence>
<dbReference type="Pfam" id="PF04055">
    <property type="entry name" value="Radical_SAM"/>
    <property type="match status" value="1"/>
</dbReference>
<evidence type="ECO:0000256" key="4">
    <source>
        <dbReference type="ARBA" id="ARBA00023004"/>
    </source>
</evidence>
<dbReference type="InterPro" id="IPR013785">
    <property type="entry name" value="Aldolase_TIM"/>
</dbReference>
<dbReference type="SUPFAM" id="SSF102114">
    <property type="entry name" value="Radical SAM enzymes"/>
    <property type="match status" value="1"/>
</dbReference>
<organism evidence="8 9">
    <name type="scientific">Segatella copri</name>
    <dbReference type="NCBI Taxonomy" id="165179"/>
    <lineage>
        <taxon>Bacteria</taxon>
        <taxon>Pseudomonadati</taxon>
        <taxon>Bacteroidota</taxon>
        <taxon>Bacteroidia</taxon>
        <taxon>Bacteroidales</taxon>
        <taxon>Prevotellaceae</taxon>
        <taxon>Segatella</taxon>
    </lineage>
</organism>
<keyword evidence="2" id="KW-0949">S-adenosyl-L-methionine</keyword>
<proteinExistence type="inferred from homology"/>
<keyword evidence="3" id="KW-0479">Metal-binding</keyword>
<evidence type="ECO:0000256" key="2">
    <source>
        <dbReference type="ARBA" id="ARBA00022691"/>
    </source>
</evidence>
<comment type="cofactor">
    <cofactor evidence="1">
        <name>[4Fe-4S] cluster</name>
        <dbReference type="ChEBI" id="CHEBI:49883"/>
    </cofactor>
</comment>
<dbReference type="GO" id="GO:0046872">
    <property type="term" value="F:metal ion binding"/>
    <property type="evidence" value="ECO:0007669"/>
    <property type="project" value="UniProtKB-KW"/>
</dbReference>
<keyword evidence="4" id="KW-0408">Iron</keyword>
<comment type="caution">
    <text evidence="8">The sequence shown here is derived from an EMBL/GenBank/DDBJ whole genome shotgun (WGS) entry which is preliminary data.</text>
</comment>
<dbReference type="SFLD" id="SFLDS00029">
    <property type="entry name" value="Radical_SAM"/>
    <property type="match status" value="1"/>
</dbReference>
<dbReference type="PANTHER" id="PTHR43273:SF3">
    <property type="entry name" value="ANAEROBIC SULFATASE-MATURATING ENZYME HOMOLOG ASLB-RELATED"/>
    <property type="match status" value="1"/>
</dbReference>
<sequence length="372" mass="44068">MNTALEYSRRIYVSTNFSCNLNCVYCFEKNKNDIEFDVDEAVSILEKMLMEKTEHGTKIKLHGGEPFLVFPKIKQLCETLWKKQFPEYYHFSVTTNGTLIHGEIKRWLYENRDKITLKLSLDGNRKSHNINRSNSFDKIDLDFFVQTWKDVRLNMVITPATLLYVAENVKYLHSQGFNQIYSRFSLMTDWKKCHLEKEFYHQMLNLAQFYLDNPTIVPCEFFSYDISWTLADESFTALCNIGNCRAFDFQTRKYYPCHMCFPSVCGEKKSSELEHIEMKEDNEHKEECCIHCPFINICKTCYAENYIMRGSVSRRDTSLCGYQKIVFVVLFKYEYARIMKLESPTLHDVSKMQAIQKWYPMIKLIEENLING</sequence>
<evidence type="ECO:0000256" key="6">
    <source>
        <dbReference type="ARBA" id="ARBA00023601"/>
    </source>
</evidence>
<evidence type="ECO:0000259" key="7">
    <source>
        <dbReference type="PROSITE" id="PS51918"/>
    </source>
</evidence>
<comment type="similarity">
    <text evidence="6">Belongs to the radical SAM superfamily. Anaerobic sulfatase-maturating enzyme family.</text>
</comment>
<protein>
    <submittedName>
        <fullName evidence="8">Radical SAM protein</fullName>
    </submittedName>
</protein>
<name>A0AA92WAH1_9BACT</name>
<dbReference type="CDD" id="cd01335">
    <property type="entry name" value="Radical_SAM"/>
    <property type="match status" value="1"/>
</dbReference>
<dbReference type="AlphaFoldDB" id="A0AA92WAH1"/>
<gene>
    <name evidence="8" type="ORF">DWV53_00615</name>
</gene>
<dbReference type="PROSITE" id="PS51918">
    <property type="entry name" value="RADICAL_SAM"/>
    <property type="match status" value="1"/>
</dbReference>
<evidence type="ECO:0000256" key="3">
    <source>
        <dbReference type="ARBA" id="ARBA00022723"/>
    </source>
</evidence>
<dbReference type="GO" id="GO:0016491">
    <property type="term" value="F:oxidoreductase activity"/>
    <property type="evidence" value="ECO:0007669"/>
    <property type="project" value="InterPro"/>
</dbReference>
<accession>A0AA92WAH1</accession>
<dbReference type="Gene3D" id="3.20.20.70">
    <property type="entry name" value="Aldolase class I"/>
    <property type="match status" value="1"/>
</dbReference>
<dbReference type="EMBL" id="QSAV01000002">
    <property type="protein sequence ID" value="RGW82678.1"/>
    <property type="molecule type" value="Genomic_DNA"/>
</dbReference>
<reference evidence="8 9" key="1">
    <citation type="submission" date="2018-08" db="EMBL/GenBank/DDBJ databases">
        <title>A genome reference for cultivated species of the human gut microbiota.</title>
        <authorList>
            <person name="Zou Y."/>
            <person name="Xue W."/>
            <person name="Luo G."/>
        </authorList>
    </citation>
    <scope>NUCLEOTIDE SEQUENCE [LARGE SCALE GENOMIC DNA]</scope>
    <source>
        <strain evidence="8 9">AF10-17</strain>
    </source>
</reference>
<dbReference type="InterPro" id="IPR058240">
    <property type="entry name" value="rSAM_sf"/>
</dbReference>
<keyword evidence="5" id="KW-0411">Iron-sulfur</keyword>
<feature type="domain" description="Radical SAM core" evidence="7">
    <location>
        <begin position="5"/>
        <end position="210"/>
    </location>
</feature>
<dbReference type="RefSeq" id="WP_118150944.1">
    <property type="nucleotide sequence ID" value="NZ_QSAV01000002.1"/>
</dbReference>
<evidence type="ECO:0000256" key="5">
    <source>
        <dbReference type="ARBA" id="ARBA00023014"/>
    </source>
</evidence>
<dbReference type="Proteomes" id="UP000285776">
    <property type="component" value="Unassembled WGS sequence"/>
</dbReference>